<dbReference type="EMBL" id="GEGO01001619">
    <property type="protein sequence ID" value="JAR93785.1"/>
    <property type="molecule type" value="Transcribed_RNA"/>
</dbReference>
<proteinExistence type="predicted"/>
<sequence>MPILPMSVAYWGFLVVWYICLRWASSCCSKAPSLANRLRRRCRRQPEGRMTGNLSRFRVVPGQTDVVAR</sequence>
<protein>
    <submittedName>
        <fullName evidence="1">Putative secreted protein</fullName>
    </submittedName>
</protein>
<name>A0A147BTU7_IXORI</name>
<accession>A0A147BTU7</accession>
<reference evidence="1" key="1">
    <citation type="journal article" date="2018" name="PLoS Negl. Trop. Dis.">
        <title>Sialome diversity of ticks revealed by RNAseq of single tick salivary glands.</title>
        <authorList>
            <person name="Perner J."/>
            <person name="Kropackova S."/>
            <person name="Kopacek P."/>
            <person name="Ribeiro J.M."/>
        </authorList>
    </citation>
    <scope>NUCLEOTIDE SEQUENCE</scope>
    <source>
        <strain evidence="1">Siblings of single egg batch collected in Ceske Budejovice</strain>
        <tissue evidence="1">Salivary glands</tissue>
    </source>
</reference>
<organism evidence="1">
    <name type="scientific">Ixodes ricinus</name>
    <name type="common">Common tick</name>
    <name type="synonym">Acarus ricinus</name>
    <dbReference type="NCBI Taxonomy" id="34613"/>
    <lineage>
        <taxon>Eukaryota</taxon>
        <taxon>Metazoa</taxon>
        <taxon>Ecdysozoa</taxon>
        <taxon>Arthropoda</taxon>
        <taxon>Chelicerata</taxon>
        <taxon>Arachnida</taxon>
        <taxon>Acari</taxon>
        <taxon>Parasitiformes</taxon>
        <taxon>Ixodida</taxon>
        <taxon>Ixodoidea</taxon>
        <taxon>Ixodidae</taxon>
        <taxon>Ixodinae</taxon>
        <taxon>Ixodes</taxon>
    </lineage>
</organism>
<evidence type="ECO:0000313" key="1">
    <source>
        <dbReference type="EMBL" id="JAR93785.1"/>
    </source>
</evidence>
<dbReference type="AlphaFoldDB" id="A0A147BTU7"/>